<dbReference type="SUPFAM" id="SSF53850">
    <property type="entry name" value="Periplasmic binding protein-like II"/>
    <property type="match status" value="1"/>
</dbReference>
<dbReference type="Gene3D" id="3.40.190.10">
    <property type="entry name" value="Periplasmic binding protein-like II"/>
    <property type="match status" value="1"/>
</dbReference>
<keyword evidence="5" id="KW-0449">Lipoprotein</keyword>
<sequence>MIITTATKRTRRWRTLGAAALAGSLAISLAGCGSSDGGAEGSSEIADMPAEGVDDGTTITMWSRAPLEKQAQNAVEIYNSTHENQVDLELLPNDDVEGKVGAAVQSDGLPDILAGDVVRIPYWTQQGIFMDLTEQIDALPNKDDLQSGHIKAGTIDGAEHTLPFVTDISVMVWNKDLYEQAGLDPEAGPTTLDEYVEQAKAVAELDEDGVSGSFLAGQSGGALVFTLLPMLWGSGETPLNEDGTEAMLDSDAAQQLFEGYRELAETPNGLGAGSKEETGATWTAPFQNGTVGVMQYPATAVSGLFDSASFEIGVAPIPGVDGGSSTFLGGDAIGISQSSENVAQAWNFLAWLMTDEAQQQVFADNDDTASNLTVLAEGYADADPRTQIGNDTVKDGQTPIAVNFNEAFNAAGSPWQLLVQDQIWADDPADLSSLNDDITSILAQ</sequence>
<reference evidence="7" key="1">
    <citation type="journal article" date="2021" name="PeerJ">
        <title>Extensive microbial diversity within the chicken gut microbiome revealed by metagenomics and culture.</title>
        <authorList>
            <person name="Gilroy R."/>
            <person name="Ravi A."/>
            <person name="Getino M."/>
            <person name="Pursley I."/>
            <person name="Horton D.L."/>
            <person name="Alikhan N.F."/>
            <person name="Baker D."/>
            <person name="Gharbi K."/>
            <person name="Hall N."/>
            <person name="Watson M."/>
            <person name="Adriaenssens E.M."/>
            <person name="Foster-Nyarko E."/>
            <person name="Jarju S."/>
            <person name="Secka A."/>
            <person name="Antonio M."/>
            <person name="Oren A."/>
            <person name="Chaudhuri R.R."/>
            <person name="La Ragione R."/>
            <person name="Hildebrand F."/>
            <person name="Pallen M.J."/>
        </authorList>
    </citation>
    <scope>NUCLEOTIDE SEQUENCE</scope>
    <source>
        <strain evidence="7">ChiHjej8B7-3636</strain>
    </source>
</reference>
<dbReference type="InterPro" id="IPR006059">
    <property type="entry name" value="SBP"/>
</dbReference>
<dbReference type="InterPro" id="IPR050490">
    <property type="entry name" value="Bact_solute-bd_prot1"/>
</dbReference>
<dbReference type="PANTHER" id="PTHR43649:SF33">
    <property type="entry name" value="POLYGALACTURONAN_RHAMNOGALACTURONAN-BINDING PROTEIN YTCQ"/>
    <property type="match status" value="1"/>
</dbReference>
<keyword evidence="2 6" id="KW-0732">Signal</keyword>
<evidence type="ECO:0000256" key="3">
    <source>
        <dbReference type="ARBA" id="ARBA00023136"/>
    </source>
</evidence>
<evidence type="ECO:0000256" key="4">
    <source>
        <dbReference type="ARBA" id="ARBA00023139"/>
    </source>
</evidence>
<feature type="chain" id="PRO_5039182030" evidence="6">
    <location>
        <begin position="31"/>
        <end position="444"/>
    </location>
</feature>
<proteinExistence type="predicted"/>
<feature type="signal peptide" evidence="6">
    <location>
        <begin position="1"/>
        <end position="30"/>
    </location>
</feature>
<comment type="caution">
    <text evidence="7">The sequence shown here is derived from an EMBL/GenBank/DDBJ whole genome shotgun (WGS) entry which is preliminary data.</text>
</comment>
<organism evidence="7 8">
    <name type="scientific">Candidatus Microbacterium stercoravium</name>
    <dbReference type="NCBI Taxonomy" id="2838697"/>
    <lineage>
        <taxon>Bacteria</taxon>
        <taxon>Bacillati</taxon>
        <taxon>Actinomycetota</taxon>
        <taxon>Actinomycetes</taxon>
        <taxon>Micrococcales</taxon>
        <taxon>Microbacteriaceae</taxon>
        <taxon>Microbacterium</taxon>
    </lineage>
</organism>
<keyword evidence="4" id="KW-0564">Palmitate</keyword>
<dbReference type="Pfam" id="PF01547">
    <property type="entry name" value="SBP_bac_1"/>
    <property type="match status" value="1"/>
</dbReference>
<evidence type="ECO:0000313" key="8">
    <source>
        <dbReference type="Proteomes" id="UP000824220"/>
    </source>
</evidence>
<dbReference type="AlphaFoldDB" id="A0A9D2H7U4"/>
<keyword evidence="3" id="KW-0472">Membrane</keyword>
<dbReference type="CDD" id="cd13585">
    <property type="entry name" value="PBP2_TMBP_like"/>
    <property type="match status" value="1"/>
</dbReference>
<dbReference type="PANTHER" id="PTHR43649">
    <property type="entry name" value="ARABINOSE-BINDING PROTEIN-RELATED"/>
    <property type="match status" value="1"/>
</dbReference>
<dbReference type="Proteomes" id="UP000824220">
    <property type="component" value="Unassembled WGS sequence"/>
</dbReference>
<evidence type="ECO:0000256" key="5">
    <source>
        <dbReference type="ARBA" id="ARBA00023288"/>
    </source>
</evidence>
<evidence type="ECO:0000256" key="6">
    <source>
        <dbReference type="SAM" id="SignalP"/>
    </source>
</evidence>
<evidence type="ECO:0000256" key="2">
    <source>
        <dbReference type="ARBA" id="ARBA00022729"/>
    </source>
</evidence>
<keyword evidence="1" id="KW-1003">Cell membrane</keyword>
<protein>
    <submittedName>
        <fullName evidence="7">Sugar ABC transporter substrate-binding protein</fullName>
    </submittedName>
</protein>
<name>A0A9D2H7U4_9MICO</name>
<evidence type="ECO:0000256" key="1">
    <source>
        <dbReference type="ARBA" id="ARBA00022475"/>
    </source>
</evidence>
<accession>A0A9D2H7U4</accession>
<evidence type="ECO:0000313" key="7">
    <source>
        <dbReference type="EMBL" id="HJA04865.1"/>
    </source>
</evidence>
<gene>
    <name evidence="7" type="ORF">H9800_08400</name>
</gene>
<reference evidence="7" key="2">
    <citation type="submission" date="2021-04" db="EMBL/GenBank/DDBJ databases">
        <authorList>
            <person name="Gilroy R."/>
        </authorList>
    </citation>
    <scope>NUCLEOTIDE SEQUENCE</scope>
    <source>
        <strain evidence="7">ChiHjej8B7-3636</strain>
    </source>
</reference>
<dbReference type="EMBL" id="DXAM01000120">
    <property type="protein sequence ID" value="HJA04865.1"/>
    <property type="molecule type" value="Genomic_DNA"/>
</dbReference>